<dbReference type="AlphaFoldDB" id="A0A183B9W4"/>
<proteinExistence type="predicted"/>
<name>A0A183B9W4_9TREM</name>
<dbReference type="Proteomes" id="UP000272942">
    <property type="component" value="Unassembled WGS sequence"/>
</dbReference>
<evidence type="ECO:0000313" key="3">
    <source>
        <dbReference type="Proteomes" id="UP000272942"/>
    </source>
</evidence>
<accession>A0A183B9W4</accession>
<reference evidence="4" key="1">
    <citation type="submission" date="2016-06" db="UniProtKB">
        <authorList>
            <consortium name="WormBaseParasite"/>
        </authorList>
    </citation>
    <scope>IDENTIFICATION</scope>
</reference>
<gene>
    <name evidence="2" type="ORF">ECPE_LOCUS15999</name>
</gene>
<keyword evidence="3" id="KW-1185">Reference proteome</keyword>
<dbReference type="WBParaSite" id="ECPE_0001603901-mRNA-1">
    <property type="protein sequence ID" value="ECPE_0001603901-mRNA-1"/>
    <property type="gene ID" value="ECPE_0001603901"/>
</dbReference>
<evidence type="ECO:0000256" key="1">
    <source>
        <dbReference type="SAM" id="MobiDB-lite"/>
    </source>
</evidence>
<dbReference type="EMBL" id="UZAN01062578">
    <property type="protein sequence ID" value="VDP93271.1"/>
    <property type="molecule type" value="Genomic_DNA"/>
</dbReference>
<organism evidence="4">
    <name type="scientific">Echinostoma caproni</name>
    <dbReference type="NCBI Taxonomy" id="27848"/>
    <lineage>
        <taxon>Eukaryota</taxon>
        <taxon>Metazoa</taxon>
        <taxon>Spiralia</taxon>
        <taxon>Lophotrochozoa</taxon>
        <taxon>Platyhelminthes</taxon>
        <taxon>Trematoda</taxon>
        <taxon>Digenea</taxon>
        <taxon>Plagiorchiida</taxon>
        <taxon>Echinostomata</taxon>
        <taxon>Echinostomatoidea</taxon>
        <taxon>Echinostomatidae</taxon>
        <taxon>Echinostoma</taxon>
    </lineage>
</organism>
<protein>
    <submittedName>
        <fullName evidence="4">Nucleolin-like</fullName>
    </submittedName>
</protein>
<evidence type="ECO:0000313" key="4">
    <source>
        <dbReference type="WBParaSite" id="ECPE_0001603901-mRNA-1"/>
    </source>
</evidence>
<sequence length="177" mass="19994">MHPVRRGSNVSIHHTKDVVLRVPRTGEPLSKSTPKVPKNVPTKRYVGKGLQKKSKEGDVAVRKVRPNPPRTHDKAPQLRNVLAAGSAEMEATVVICDEDDDEDGDEDGDDDKDDEDDDEEEEEEDVEDDNDEDEEEEDEDDDENDEDEDEDDGGEDDEEEDDDEVDDDDDDDEDVEE</sequence>
<feature type="compositionally biased region" description="Acidic residues" evidence="1">
    <location>
        <begin position="96"/>
        <end position="177"/>
    </location>
</feature>
<evidence type="ECO:0000313" key="2">
    <source>
        <dbReference type="EMBL" id="VDP93271.1"/>
    </source>
</evidence>
<reference evidence="2 3" key="2">
    <citation type="submission" date="2018-11" db="EMBL/GenBank/DDBJ databases">
        <authorList>
            <consortium name="Pathogen Informatics"/>
        </authorList>
    </citation>
    <scope>NUCLEOTIDE SEQUENCE [LARGE SCALE GENOMIC DNA]</scope>
    <source>
        <strain evidence="2 3">Egypt</strain>
    </source>
</reference>
<feature type="region of interest" description="Disordered" evidence="1">
    <location>
        <begin position="1"/>
        <end position="177"/>
    </location>
</feature>